<accession>A0A0V0GSZ2</accession>
<sequence length="61" mass="6924">MCLLLSGRICMLCICLFVVVVTIGLLFGFGVFKDGYHKLKHTVHVDEGRPFMGYHSTPPYY</sequence>
<dbReference type="AlphaFoldDB" id="A0A0V0GSZ2"/>
<name>A0A0V0GSZ2_SOLCH</name>
<proteinExistence type="predicted"/>
<dbReference type="PANTHER" id="PTHR36753">
    <property type="entry name" value="TRANSMEMBRANE PROTEIN"/>
    <property type="match status" value="1"/>
</dbReference>
<keyword evidence="1" id="KW-1133">Transmembrane helix</keyword>
<reference evidence="2" key="1">
    <citation type="submission" date="2015-12" db="EMBL/GenBank/DDBJ databases">
        <title>Gene expression during late stages of embryo sac development: a critical building block for successful pollen-pistil interactions.</title>
        <authorList>
            <person name="Liu Y."/>
            <person name="Joly V."/>
            <person name="Sabar M."/>
            <person name="Matton D.P."/>
        </authorList>
    </citation>
    <scope>NUCLEOTIDE SEQUENCE</scope>
</reference>
<dbReference type="EMBL" id="GEDG01031579">
    <property type="protein sequence ID" value="JAP11297.1"/>
    <property type="molecule type" value="Transcribed_RNA"/>
</dbReference>
<keyword evidence="1" id="KW-0472">Membrane</keyword>
<keyword evidence="1" id="KW-0812">Transmembrane</keyword>
<feature type="transmembrane region" description="Helical" evidence="1">
    <location>
        <begin position="6"/>
        <end position="32"/>
    </location>
</feature>
<evidence type="ECO:0000313" key="2">
    <source>
        <dbReference type="EMBL" id="JAP11297.1"/>
    </source>
</evidence>
<organism evidence="2">
    <name type="scientific">Solanum chacoense</name>
    <name type="common">Chaco potato</name>
    <dbReference type="NCBI Taxonomy" id="4108"/>
    <lineage>
        <taxon>Eukaryota</taxon>
        <taxon>Viridiplantae</taxon>
        <taxon>Streptophyta</taxon>
        <taxon>Embryophyta</taxon>
        <taxon>Tracheophyta</taxon>
        <taxon>Spermatophyta</taxon>
        <taxon>Magnoliopsida</taxon>
        <taxon>eudicotyledons</taxon>
        <taxon>Gunneridae</taxon>
        <taxon>Pentapetalae</taxon>
        <taxon>asterids</taxon>
        <taxon>lamiids</taxon>
        <taxon>Solanales</taxon>
        <taxon>Solanaceae</taxon>
        <taxon>Solanoideae</taxon>
        <taxon>Solaneae</taxon>
        <taxon>Solanum</taxon>
    </lineage>
</organism>
<evidence type="ECO:0000256" key="1">
    <source>
        <dbReference type="SAM" id="Phobius"/>
    </source>
</evidence>
<dbReference type="PANTHER" id="PTHR36753:SF2">
    <property type="entry name" value="TRANSMEMBRANE PROTEIN"/>
    <property type="match status" value="1"/>
</dbReference>
<protein>
    <submittedName>
        <fullName evidence="2">Putative ovule protein</fullName>
    </submittedName>
</protein>
<dbReference type="EMBL" id="GEDG01031417">
    <property type="protein sequence ID" value="JAP11384.1"/>
    <property type="molecule type" value="Transcribed_RNA"/>
</dbReference>